<evidence type="ECO:0000313" key="1">
    <source>
        <dbReference type="EMBL" id="SBQ99959.1"/>
    </source>
</evidence>
<reference evidence="1" key="1">
    <citation type="submission" date="2016-05" db="EMBL/GenBank/DDBJ databases">
        <authorList>
            <person name="Lavstsen T."/>
            <person name="Jespersen J.S."/>
        </authorList>
    </citation>
    <scope>NUCLEOTIDE SEQUENCE</scope>
    <source>
        <tissue evidence="1">Brain</tissue>
    </source>
</reference>
<reference evidence="1" key="2">
    <citation type="submission" date="2016-06" db="EMBL/GenBank/DDBJ databases">
        <title>The genome of a short-lived fish provides insights into sex chromosome evolution and the genetic control of aging.</title>
        <authorList>
            <person name="Reichwald K."/>
            <person name="Felder M."/>
            <person name="Petzold A."/>
            <person name="Koch P."/>
            <person name="Groth M."/>
            <person name="Platzer M."/>
        </authorList>
    </citation>
    <scope>NUCLEOTIDE SEQUENCE</scope>
    <source>
        <tissue evidence="1">Brain</tissue>
    </source>
</reference>
<protein>
    <submittedName>
        <fullName evidence="1">Uncharacterized protein</fullName>
    </submittedName>
</protein>
<dbReference type="AlphaFoldDB" id="A0A1A8IRJ4"/>
<name>A0A1A8IRJ4_NOTKU</name>
<proteinExistence type="predicted"/>
<feature type="non-terminal residue" evidence="1">
    <location>
        <position position="44"/>
    </location>
</feature>
<dbReference type="EMBL" id="HAED01013514">
    <property type="protein sequence ID" value="SBQ99959.1"/>
    <property type="molecule type" value="Transcribed_RNA"/>
</dbReference>
<accession>A0A1A8IRJ4</accession>
<organism evidence="1">
    <name type="scientific">Nothobranchius kuhntae</name>
    <name type="common">Beira killifish</name>
    <dbReference type="NCBI Taxonomy" id="321403"/>
    <lineage>
        <taxon>Eukaryota</taxon>
        <taxon>Metazoa</taxon>
        <taxon>Chordata</taxon>
        <taxon>Craniata</taxon>
        <taxon>Vertebrata</taxon>
        <taxon>Euteleostomi</taxon>
        <taxon>Actinopterygii</taxon>
        <taxon>Neopterygii</taxon>
        <taxon>Teleostei</taxon>
        <taxon>Neoteleostei</taxon>
        <taxon>Acanthomorphata</taxon>
        <taxon>Ovalentaria</taxon>
        <taxon>Atherinomorphae</taxon>
        <taxon>Cyprinodontiformes</taxon>
        <taxon>Nothobranchiidae</taxon>
        <taxon>Nothobranchius</taxon>
    </lineage>
</organism>
<feature type="non-terminal residue" evidence="1">
    <location>
        <position position="1"/>
    </location>
</feature>
<sequence>WSGGGGLYGPAPVLQLWLSAARPLFRVHGLVGGYLMCLALGEGA</sequence>
<gene>
    <name evidence="1" type="primary">CAPTEDRAFT_187673</name>
</gene>